<dbReference type="RefSeq" id="XP_021881773.1">
    <property type="nucleotide sequence ID" value="XM_022028781.1"/>
</dbReference>
<gene>
    <name evidence="2" type="ORF">BCR41DRAFT_396108</name>
</gene>
<evidence type="ECO:0000313" key="3">
    <source>
        <dbReference type="Proteomes" id="UP000193648"/>
    </source>
</evidence>
<dbReference type="InParanoid" id="A0A1Y2GP61"/>
<dbReference type="OrthoDB" id="2414731at2759"/>
<name>A0A1Y2GP61_9FUNG</name>
<protein>
    <submittedName>
        <fullName evidence="2">Uncharacterized protein</fullName>
    </submittedName>
</protein>
<evidence type="ECO:0000313" key="2">
    <source>
        <dbReference type="EMBL" id="ORZ16838.1"/>
    </source>
</evidence>
<feature type="transmembrane region" description="Helical" evidence="1">
    <location>
        <begin position="12"/>
        <end position="33"/>
    </location>
</feature>
<accession>A0A1Y2GP61</accession>
<dbReference type="Proteomes" id="UP000193648">
    <property type="component" value="Unassembled WGS sequence"/>
</dbReference>
<keyword evidence="3" id="KW-1185">Reference proteome</keyword>
<dbReference type="GeneID" id="33570624"/>
<sequence length="125" mass="13814">MPFFPSIITAKAILLFDILSTFVFTAAATPILHHRARHEPSLRHSLNVGDIKPAKNAVVITSHTTFAPITDIVPVTTVKPIVNLLPTDYNDCSDSACECAIYGHAPHALIRHNKWCLYCIPDVNR</sequence>
<organism evidence="2 3">
    <name type="scientific">Lobosporangium transversale</name>
    <dbReference type="NCBI Taxonomy" id="64571"/>
    <lineage>
        <taxon>Eukaryota</taxon>
        <taxon>Fungi</taxon>
        <taxon>Fungi incertae sedis</taxon>
        <taxon>Mucoromycota</taxon>
        <taxon>Mortierellomycotina</taxon>
        <taxon>Mortierellomycetes</taxon>
        <taxon>Mortierellales</taxon>
        <taxon>Mortierellaceae</taxon>
        <taxon>Lobosporangium</taxon>
    </lineage>
</organism>
<dbReference type="AlphaFoldDB" id="A0A1Y2GP61"/>
<proteinExistence type="predicted"/>
<reference evidence="2 3" key="1">
    <citation type="submission" date="2016-07" db="EMBL/GenBank/DDBJ databases">
        <title>Pervasive Adenine N6-methylation of Active Genes in Fungi.</title>
        <authorList>
            <consortium name="DOE Joint Genome Institute"/>
            <person name="Mondo S.J."/>
            <person name="Dannebaum R.O."/>
            <person name="Kuo R.C."/>
            <person name="Labutti K."/>
            <person name="Haridas S."/>
            <person name="Kuo A."/>
            <person name="Salamov A."/>
            <person name="Ahrendt S.R."/>
            <person name="Lipzen A."/>
            <person name="Sullivan W."/>
            <person name="Andreopoulos W.B."/>
            <person name="Clum A."/>
            <person name="Lindquist E."/>
            <person name="Daum C."/>
            <person name="Ramamoorthy G.K."/>
            <person name="Gryganskyi A."/>
            <person name="Culley D."/>
            <person name="Magnuson J.K."/>
            <person name="James T.Y."/>
            <person name="O'Malley M.A."/>
            <person name="Stajich J.E."/>
            <person name="Spatafora J.W."/>
            <person name="Visel A."/>
            <person name="Grigoriev I.V."/>
        </authorList>
    </citation>
    <scope>NUCLEOTIDE SEQUENCE [LARGE SCALE GENOMIC DNA]</scope>
    <source>
        <strain evidence="2 3">NRRL 3116</strain>
    </source>
</reference>
<dbReference type="EMBL" id="MCFF01000017">
    <property type="protein sequence ID" value="ORZ16838.1"/>
    <property type="molecule type" value="Genomic_DNA"/>
</dbReference>
<comment type="caution">
    <text evidence="2">The sequence shown here is derived from an EMBL/GenBank/DDBJ whole genome shotgun (WGS) entry which is preliminary data.</text>
</comment>
<keyword evidence="1" id="KW-1133">Transmembrane helix</keyword>
<keyword evidence="1" id="KW-0812">Transmembrane</keyword>
<keyword evidence="1" id="KW-0472">Membrane</keyword>
<evidence type="ECO:0000256" key="1">
    <source>
        <dbReference type="SAM" id="Phobius"/>
    </source>
</evidence>